<comment type="caution">
    <text evidence="1">The sequence shown here is derived from an EMBL/GenBank/DDBJ whole genome shotgun (WGS) entry which is preliminary data.</text>
</comment>
<dbReference type="Proteomes" id="UP000324222">
    <property type="component" value="Unassembled WGS sequence"/>
</dbReference>
<evidence type="ECO:0000313" key="1">
    <source>
        <dbReference type="EMBL" id="MPD03134.1"/>
    </source>
</evidence>
<accession>A0A5B7K919</accession>
<dbReference type="AlphaFoldDB" id="A0A5B7K919"/>
<proteinExistence type="predicted"/>
<reference evidence="1 2" key="1">
    <citation type="submission" date="2019-05" db="EMBL/GenBank/DDBJ databases">
        <title>Another draft genome of Portunus trituberculatus and its Hox gene families provides insights of decapod evolution.</title>
        <authorList>
            <person name="Jeong J.-H."/>
            <person name="Song I."/>
            <person name="Kim S."/>
            <person name="Choi T."/>
            <person name="Kim D."/>
            <person name="Ryu S."/>
            <person name="Kim W."/>
        </authorList>
    </citation>
    <scope>NUCLEOTIDE SEQUENCE [LARGE SCALE GENOMIC DNA]</scope>
    <source>
        <tissue evidence="1">Muscle</tissue>
    </source>
</reference>
<protein>
    <submittedName>
        <fullName evidence="1">Uncharacterized protein</fullName>
    </submittedName>
</protein>
<organism evidence="1 2">
    <name type="scientific">Portunus trituberculatus</name>
    <name type="common">Swimming crab</name>
    <name type="synonym">Neptunus trituberculatus</name>
    <dbReference type="NCBI Taxonomy" id="210409"/>
    <lineage>
        <taxon>Eukaryota</taxon>
        <taxon>Metazoa</taxon>
        <taxon>Ecdysozoa</taxon>
        <taxon>Arthropoda</taxon>
        <taxon>Crustacea</taxon>
        <taxon>Multicrustacea</taxon>
        <taxon>Malacostraca</taxon>
        <taxon>Eumalacostraca</taxon>
        <taxon>Eucarida</taxon>
        <taxon>Decapoda</taxon>
        <taxon>Pleocyemata</taxon>
        <taxon>Brachyura</taxon>
        <taxon>Eubrachyura</taxon>
        <taxon>Portunoidea</taxon>
        <taxon>Portunidae</taxon>
        <taxon>Portuninae</taxon>
        <taxon>Portunus</taxon>
    </lineage>
</organism>
<gene>
    <name evidence="1" type="ORF">E2C01_098757</name>
</gene>
<name>A0A5B7K919_PORTR</name>
<keyword evidence="2" id="KW-1185">Reference proteome</keyword>
<sequence>MPWDFPIPQSFGRATHVCRQPGMCRGSLPLQQYLGRGAAHSVSAAAPWGGGKLTHRYQRSVARKQ</sequence>
<evidence type="ECO:0000313" key="2">
    <source>
        <dbReference type="Proteomes" id="UP000324222"/>
    </source>
</evidence>
<dbReference type="EMBL" id="VSRR010134823">
    <property type="protein sequence ID" value="MPD03134.1"/>
    <property type="molecule type" value="Genomic_DNA"/>
</dbReference>